<proteinExistence type="predicted"/>
<name>A0ABZ0VBK5_9MICO</name>
<evidence type="ECO:0000256" key="3">
    <source>
        <dbReference type="ARBA" id="ARBA00023163"/>
    </source>
</evidence>
<evidence type="ECO:0000256" key="4">
    <source>
        <dbReference type="PROSITE-ProRule" id="PRU00335"/>
    </source>
</evidence>
<reference evidence="6 7" key="1">
    <citation type="submission" date="2023-06" db="EMBL/GenBank/DDBJ databases">
        <title>Rock-solubilizing bacteria, Microbacterium invictum, promotes re-establishment of vegetation in rocky wasteland by accelerating rock bio-weathering and reshaping soil bacterial community.</title>
        <authorList>
            <person name="Liu C."/>
        </authorList>
    </citation>
    <scope>NUCLEOTIDE SEQUENCE [LARGE SCALE GENOMIC DNA]</scope>
    <source>
        <strain evidence="6 7">X-18</strain>
    </source>
</reference>
<dbReference type="Gene3D" id="1.10.357.10">
    <property type="entry name" value="Tetracycline Repressor, domain 2"/>
    <property type="match status" value="1"/>
</dbReference>
<dbReference type="InterPro" id="IPR001647">
    <property type="entry name" value="HTH_TetR"/>
</dbReference>
<dbReference type="EMBL" id="CP139779">
    <property type="protein sequence ID" value="WQB70731.1"/>
    <property type="molecule type" value="Genomic_DNA"/>
</dbReference>
<dbReference type="RefSeq" id="WP_322410868.1">
    <property type="nucleotide sequence ID" value="NZ_CP139779.1"/>
</dbReference>
<dbReference type="PRINTS" id="PR00455">
    <property type="entry name" value="HTHTETR"/>
</dbReference>
<dbReference type="PANTHER" id="PTHR30055">
    <property type="entry name" value="HTH-TYPE TRANSCRIPTIONAL REGULATOR RUTR"/>
    <property type="match status" value="1"/>
</dbReference>
<evidence type="ECO:0000313" key="6">
    <source>
        <dbReference type="EMBL" id="WQB70731.1"/>
    </source>
</evidence>
<gene>
    <name evidence="6" type="ORF">T9R20_01885</name>
</gene>
<dbReference type="InterPro" id="IPR009057">
    <property type="entry name" value="Homeodomain-like_sf"/>
</dbReference>
<feature type="DNA-binding region" description="H-T-H motif" evidence="4">
    <location>
        <begin position="21"/>
        <end position="40"/>
    </location>
</feature>
<keyword evidence="1" id="KW-0805">Transcription regulation</keyword>
<sequence>MRDVILDAARRLLLARGVMPSLNAVAEAAGVSKGGLIHHFPSRAALIAGLATVAIDDVDTAMSAAAASHSAAETWLRLSLPGVEERELLQGLAAAFRPSDPAMQGMLDDARAAIARWESLIAAEVGDPMRARVIRLVGDALVANAVAGLDAGTDHIDELAAFLIGDGPGTDAGR</sequence>
<dbReference type="InterPro" id="IPR050109">
    <property type="entry name" value="HTH-type_TetR-like_transc_reg"/>
</dbReference>
<dbReference type="PANTHER" id="PTHR30055:SF234">
    <property type="entry name" value="HTH-TYPE TRANSCRIPTIONAL REGULATOR BETI"/>
    <property type="match status" value="1"/>
</dbReference>
<feature type="domain" description="HTH tetR-type" evidence="5">
    <location>
        <begin position="1"/>
        <end position="58"/>
    </location>
</feature>
<organism evidence="6 7">
    <name type="scientific">Microbacterium invictum</name>
    <dbReference type="NCBI Taxonomy" id="515415"/>
    <lineage>
        <taxon>Bacteria</taxon>
        <taxon>Bacillati</taxon>
        <taxon>Actinomycetota</taxon>
        <taxon>Actinomycetes</taxon>
        <taxon>Micrococcales</taxon>
        <taxon>Microbacteriaceae</taxon>
        <taxon>Microbacterium</taxon>
    </lineage>
</organism>
<accession>A0ABZ0VBK5</accession>
<evidence type="ECO:0000313" key="7">
    <source>
        <dbReference type="Proteomes" id="UP001324533"/>
    </source>
</evidence>
<evidence type="ECO:0000256" key="1">
    <source>
        <dbReference type="ARBA" id="ARBA00023015"/>
    </source>
</evidence>
<keyword evidence="7" id="KW-1185">Reference proteome</keyword>
<dbReference type="Pfam" id="PF00440">
    <property type="entry name" value="TetR_N"/>
    <property type="match status" value="1"/>
</dbReference>
<keyword evidence="3" id="KW-0804">Transcription</keyword>
<evidence type="ECO:0000256" key="2">
    <source>
        <dbReference type="ARBA" id="ARBA00023125"/>
    </source>
</evidence>
<dbReference type="SUPFAM" id="SSF46689">
    <property type="entry name" value="Homeodomain-like"/>
    <property type="match status" value="1"/>
</dbReference>
<keyword evidence="2 4" id="KW-0238">DNA-binding</keyword>
<protein>
    <submittedName>
        <fullName evidence="6">Helix-turn-helix domain-containing protein</fullName>
    </submittedName>
</protein>
<evidence type="ECO:0000259" key="5">
    <source>
        <dbReference type="PROSITE" id="PS50977"/>
    </source>
</evidence>
<dbReference type="Proteomes" id="UP001324533">
    <property type="component" value="Chromosome"/>
</dbReference>
<dbReference type="PROSITE" id="PS50977">
    <property type="entry name" value="HTH_TETR_2"/>
    <property type="match status" value="1"/>
</dbReference>